<evidence type="ECO:0000256" key="1">
    <source>
        <dbReference type="ARBA" id="ARBA00004651"/>
    </source>
</evidence>
<comment type="similarity">
    <text evidence="2 7">Belongs to the DedA family.</text>
</comment>
<evidence type="ECO:0000256" key="6">
    <source>
        <dbReference type="ARBA" id="ARBA00023136"/>
    </source>
</evidence>
<evidence type="ECO:0000256" key="7">
    <source>
        <dbReference type="RuleBase" id="RU367016"/>
    </source>
</evidence>
<feature type="transmembrane region" description="Helical" evidence="7">
    <location>
        <begin position="58"/>
        <end position="79"/>
    </location>
</feature>
<dbReference type="AlphaFoldDB" id="A0A512D0K7"/>
<dbReference type="Pfam" id="PF09335">
    <property type="entry name" value="VTT_dom"/>
    <property type="match status" value="1"/>
</dbReference>
<comment type="subcellular location">
    <subcellularLocation>
        <location evidence="1 7">Cell membrane</location>
        <topology evidence="1 7">Multi-pass membrane protein</topology>
    </subcellularLocation>
</comment>
<keyword evidence="10" id="KW-1185">Reference proteome</keyword>
<dbReference type="GO" id="GO:0005886">
    <property type="term" value="C:plasma membrane"/>
    <property type="evidence" value="ECO:0007669"/>
    <property type="project" value="UniProtKB-SubCell"/>
</dbReference>
<dbReference type="PANTHER" id="PTHR30353:SF0">
    <property type="entry name" value="TRANSMEMBRANE PROTEIN"/>
    <property type="match status" value="1"/>
</dbReference>
<evidence type="ECO:0000256" key="3">
    <source>
        <dbReference type="ARBA" id="ARBA00022475"/>
    </source>
</evidence>
<dbReference type="OrthoDB" id="9813426at2"/>
<dbReference type="PANTHER" id="PTHR30353">
    <property type="entry name" value="INNER MEMBRANE PROTEIN DEDA-RELATED"/>
    <property type="match status" value="1"/>
</dbReference>
<evidence type="ECO:0000256" key="4">
    <source>
        <dbReference type="ARBA" id="ARBA00022692"/>
    </source>
</evidence>
<protein>
    <recommendedName>
        <fullName evidence="8">VTT domain-containing protein</fullName>
    </recommendedName>
</protein>
<sequence>MNGLLLALLTPLGPFALLLLMAVAFAETGLLAGFLLPADTVLVTAGVLVAAGALKLPVGLSVLAVTVAAVAGGQVAYLVGRRIGPRLEQGRTSRFLSPDRLAGARALFERHGARAVVLSRFVPLARTLTPVLAGVVRMDRRTFALHNVLGAAFWTALMLGGGYWLGDIPVVADNLGLILLAILVVSAVPGLVTMVRGRKGSRPAVLAG</sequence>
<dbReference type="Proteomes" id="UP000321534">
    <property type="component" value="Unassembled WGS sequence"/>
</dbReference>
<dbReference type="InterPro" id="IPR032818">
    <property type="entry name" value="DedA-like"/>
</dbReference>
<name>A0A512D0K7_9MICO</name>
<comment type="caution">
    <text evidence="9">The sequence shown here is derived from an EMBL/GenBank/DDBJ whole genome shotgun (WGS) entry which is preliminary data.</text>
</comment>
<feature type="transmembrane region" description="Helical" evidence="7">
    <location>
        <begin position="177"/>
        <end position="195"/>
    </location>
</feature>
<evidence type="ECO:0000256" key="5">
    <source>
        <dbReference type="ARBA" id="ARBA00022989"/>
    </source>
</evidence>
<feature type="transmembrane region" description="Helical" evidence="7">
    <location>
        <begin position="143"/>
        <end position="165"/>
    </location>
</feature>
<comment type="caution">
    <text evidence="7">Lacks conserved residue(s) required for the propagation of feature annotation.</text>
</comment>
<organism evidence="9 10">
    <name type="scientific">Terrabacter aerolatus</name>
    <dbReference type="NCBI Taxonomy" id="422442"/>
    <lineage>
        <taxon>Bacteria</taxon>
        <taxon>Bacillati</taxon>
        <taxon>Actinomycetota</taxon>
        <taxon>Actinomycetes</taxon>
        <taxon>Micrococcales</taxon>
        <taxon>Intrasporangiaceae</taxon>
        <taxon>Terrabacter</taxon>
    </lineage>
</organism>
<dbReference type="EMBL" id="BJYX01000007">
    <property type="protein sequence ID" value="GEO30003.1"/>
    <property type="molecule type" value="Genomic_DNA"/>
</dbReference>
<evidence type="ECO:0000313" key="10">
    <source>
        <dbReference type="Proteomes" id="UP000321534"/>
    </source>
</evidence>
<dbReference type="InterPro" id="IPR032816">
    <property type="entry name" value="VTT_dom"/>
</dbReference>
<reference evidence="9 10" key="1">
    <citation type="submission" date="2019-07" db="EMBL/GenBank/DDBJ databases">
        <title>Whole genome shotgun sequence of Terrabacter aerolatus NBRC 106305.</title>
        <authorList>
            <person name="Hosoyama A."/>
            <person name="Uohara A."/>
            <person name="Ohji S."/>
            <person name="Ichikawa N."/>
        </authorList>
    </citation>
    <scope>NUCLEOTIDE SEQUENCE [LARGE SCALE GENOMIC DNA]</scope>
    <source>
        <strain evidence="9 10">NBRC 106305</strain>
    </source>
</reference>
<feature type="domain" description="VTT" evidence="8">
    <location>
        <begin position="37"/>
        <end position="162"/>
    </location>
</feature>
<keyword evidence="4 7" id="KW-0812">Transmembrane</keyword>
<accession>A0A512D0K7</accession>
<dbReference type="RefSeq" id="WP_147065565.1">
    <property type="nucleotide sequence ID" value="NZ_BAAARO010000026.1"/>
</dbReference>
<keyword evidence="5 7" id="KW-1133">Transmembrane helix</keyword>
<keyword evidence="3 7" id="KW-1003">Cell membrane</keyword>
<evidence type="ECO:0000313" key="9">
    <source>
        <dbReference type="EMBL" id="GEO30003.1"/>
    </source>
</evidence>
<evidence type="ECO:0000259" key="8">
    <source>
        <dbReference type="Pfam" id="PF09335"/>
    </source>
</evidence>
<gene>
    <name evidence="9" type="ORF">TAE01_18130</name>
</gene>
<keyword evidence="6 7" id="KW-0472">Membrane</keyword>
<evidence type="ECO:0000256" key="2">
    <source>
        <dbReference type="ARBA" id="ARBA00010792"/>
    </source>
</evidence>
<proteinExistence type="inferred from homology"/>